<dbReference type="InterPro" id="IPR036416">
    <property type="entry name" value="Pept_tRNA_hydro_sf"/>
</dbReference>
<dbReference type="GO" id="GO:0004045">
    <property type="term" value="F:peptidyl-tRNA hydrolase activity"/>
    <property type="evidence" value="ECO:0007669"/>
    <property type="project" value="InterPro"/>
</dbReference>
<keyword evidence="2 4" id="KW-0378">Hydrolase</keyword>
<sequence length="165" mass="17658">MVIDRLAPALGITVGKRMFKALVGQGRIDGEKVVLAKPQTYMNLSGEAVGALLNWYGLTPADLIVVYDDLDLPPGKLRLRAGGGAGGHKGVQSVIRVLGTENFARVRVGIGRPAEPGLDPAGYVLSRFDRDEVEIMREALDLAAAAVLCMVRDGVDRAMNLYNGR</sequence>
<keyword evidence="5" id="KW-1185">Reference proteome</keyword>
<accession>A5D633</accession>
<dbReference type="PANTHER" id="PTHR17224:SF1">
    <property type="entry name" value="PEPTIDYL-TRNA HYDROLASE"/>
    <property type="match status" value="1"/>
</dbReference>
<dbReference type="EMBL" id="AP009389">
    <property type="protein sequence ID" value="BAF58294.1"/>
    <property type="molecule type" value="Genomic_DNA"/>
</dbReference>
<protein>
    <submittedName>
        <fullName evidence="4">Peptidyl-tRNA hydrolase</fullName>
    </submittedName>
</protein>
<dbReference type="Pfam" id="PF01195">
    <property type="entry name" value="Pept_tRNA_hydro"/>
    <property type="match status" value="1"/>
</dbReference>
<dbReference type="NCBIfam" id="TIGR00447">
    <property type="entry name" value="pth"/>
    <property type="match status" value="1"/>
</dbReference>
<dbReference type="GO" id="GO:0000049">
    <property type="term" value="F:tRNA binding"/>
    <property type="evidence" value="ECO:0007669"/>
    <property type="project" value="UniProtKB-KW"/>
</dbReference>
<organism evidence="4 5">
    <name type="scientific">Pelotomaculum thermopropionicum (strain DSM 13744 / JCM 10971 / SI)</name>
    <dbReference type="NCBI Taxonomy" id="370438"/>
    <lineage>
        <taxon>Bacteria</taxon>
        <taxon>Bacillati</taxon>
        <taxon>Bacillota</taxon>
        <taxon>Clostridia</taxon>
        <taxon>Eubacteriales</taxon>
        <taxon>Desulfotomaculaceae</taxon>
        <taxon>Pelotomaculum</taxon>
    </lineage>
</organism>
<dbReference type="Gene3D" id="3.40.50.1470">
    <property type="entry name" value="Peptidyl-tRNA hydrolase"/>
    <property type="match status" value="1"/>
</dbReference>
<evidence type="ECO:0000256" key="2">
    <source>
        <dbReference type="ARBA" id="ARBA00022801"/>
    </source>
</evidence>
<dbReference type="AlphaFoldDB" id="A5D633"/>
<evidence type="ECO:0000313" key="5">
    <source>
        <dbReference type="Proteomes" id="UP000006556"/>
    </source>
</evidence>
<evidence type="ECO:0000256" key="1">
    <source>
        <dbReference type="ARBA" id="ARBA00022555"/>
    </source>
</evidence>
<reference evidence="5" key="1">
    <citation type="journal article" date="2008" name="Genome Res.">
        <title>The genome of Pelotomaculum thermopropionicum reveals niche-associated evolution in anaerobic microbiota.</title>
        <authorList>
            <person name="Kosaka T."/>
            <person name="Kato S."/>
            <person name="Shimoyama T."/>
            <person name="Ishii S."/>
            <person name="Abe T."/>
            <person name="Watanabe K."/>
        </authorList>
    </citation>
    <scope>NUCLEOTIDE SEQUENCE [LARGE SCALE GENOMIC DNA]</scope>
    <source>
        <strain evidence="5">DSM 13744 / JCM 10971 / SI</strain>
    </source>
</reference>
<dbReference type="STRING" id="370438.PTH_0113"/>
<name>A5D633_PELTS</name>
<evidence type="ECO:0000313" key="4">
    <source>
        <dbReference type="EMBL" id="BAF58294.1"/>
    </source>
</evidence>
<dbReference type="InterPro" id="IPR001328">
    <property type="entry name" value="Pept_tRNA_hydro"/>
</dbReference>
<evidence type="ECO:0000256" key="3">
    <source>
        <dbReference type="ARBA" id="ARBA00022884"/>
    </source>
</evidence>
<dbReference type="CDD" id="cd00462">
    <property type="entry name" value="PTH"/>
    <property type="match status" value="1"/>
</dbReference>
<dbReference type="eggNOG" id="COG0193">
    <property type="taxonomic scope" value="Bacteria"/>
</dbReference>
<dbReference type="Proteomes" id="UP000006556">
    <property type="component" value="Chromosome"/>
</dbReference>
<dbReference type="SUPFAM" id="SSF53178">
    <property type="entry name" value="Peptidyl-tRNA hydrolase-like"/>
    <property type="match status" value="1"/>
</dbReference>
<dbReference type="KEGG" id="pth:PTH_0113"/>
<proteinExistence type="predicted"/>
<dbReference type="PANTHER" id="PTHR17224">
    <property type="entry name" value="PEPTIDYL-TRNA HYDROLASE"/>
    <property type="match status" value="1"/>
</dbReference>
<keyword evidence="3" id="KW-0694">RNA-binding</keyword>
<dbReference type="HOGENOM" id="CLU_062456_4_1_9"/>
<keyword evidence="1" id="KW-0820">tRNA-binding</keyword>
<gene>
    <name evidence="4" type="primary">PTH</name>
    <name evidence="4" type="ordered locus">PTH_0113</name>
</gene>